<evidence type="ECO:0000313" key="2">
    <source>
        <dbReference type="Proteomes" id="UP000187464"/>
    </source>
</evidence>
<organism evidence="1 2">
    <name type="scientific">Proteiniphilum saccharofermentans</name>
    <dbReference type="NCBI Taxonomy" id="1642647"/>
    <lineage>
        <taxon>Bacteria</taxon>
        <taxon>Pseudomonadati</taxon>
        <taxon>Bacteroidota</taxon>
        <taxon>Bacteroidia</taxon>
        <taxon>Bacteroidales</taxon>
        <taxon>Dysgonomonadaceae</taxon>
        <taxon>Proteiniphilum</taxon>
    </lineage>
</organism>
<protein>
    <recommendedName>
        <fullName evidence="3">DUF5040 domain-containing protein</fullName>
    </recommendedName>
</protein>
<dbReference type="SUPFAM" id="SSF52266">
    <property type="entry name" value="SGNH hydrolase"/>
    <property type="match status" value="1"/>
</dbReference>
<dbReference type="Proteomes" id="UP000187464">
    <property type="component" value="Chromosome I"/>
</dbReference>
<dbReference type="AlphaFoldDB" id="A0A1R3STK9"/>
<proteinExistence type="predicted"/>
<dbReference type="Pfam" id="PF16443">
    <property type="entry name" value="DUF5040"/>
    <property type="match status" value="1"/>
</dbReference>
<dbReference type="RefSeq" id="WP_394333046.1">
    <property type="nucleotide sequence ID" value="NZ_LT605205.1"/>
</dbReference>
<sequence>MATREEYMKQIETLALFILISIFITTFPAQAQENSETQYTFLLTGASFASPNNGWFEVGCQLTGATPLNRAIGGEAIADAANRMAEGTLYSKEELEEVDALVIMQVHDRDVFGSSTLKEEYTDYEIPFDRSNYAAAFDYVIKRYLTECYNLKFDEKSRYYNTRMGKPAVIVLCTDWHDGRVTYNTSIRKLAEKWGFPVVEFDKYIGFSKNSVHPVTKEQTSLLFTGDNQQIAGEKFGWHPENGRDSYIQRRMGAIFADTMRKIFP</sequence>
<dbReference type="GO" id="GO:0016788">
    <property type="term" value="F:hydrolase activity, acting on ester bonds"/>
    <property type="evidence" value="ECO:0007669"/>
    <property type="project" value="UniProtKB-ARBA"/>
</dbReference>
<dbReference type="Gene3D" id="3.40.50.1110">
    <property type="entry name" value="SGNH hydrolase"/>
    <property type="match status" value="1"/>
</dbReference>
<gene>
    <name evidence="1" type="ORF">PSM36_0850</name>
</gene>
<name>A0A1R3STK9_9BACT</name>
<reference evidence="1 2" key="1">
    <citation type="submission" date="2016-08" db="EMBL/GenBank/DDBJ databases">
        <authorList>
            <person name="Seilhamer J.J."/>
        </authorList>
    </citation>
    <scope>NUCLEOTIDE SEQUENCE [LARGE SCALE GENOMIC DNA]</scope>
    <source>
        <strain evidence="1">M3/6</strain>
    </source>
</reference>
<accession>A0A1R3STK9</accession>
<dbReference type="InterPro" id="IPR032221">
    <property type="entry name" value="DUF5040"/>
</dbReference>
<dbReference type="KEGG" id="psac:PSM36_0850"/>
<dbReference type="InterPro" id="IPR036514">
    <property type="entry name" value="SGNH_hydro_sf"/>
</dbReference>
<dbReference type="EMBL" id="LT605205">
    <property type="protein sequence ID" value="SCD19676.1"/>
    <property type="molecule type" value="Genomic_DNA"/>
</dbReference>
<evidence type="ECO:0008006" key="3">
    <source>
        <dbReference type="Google" id="ProtNLM"/>
    </source>
</evidence>
<keyword evidence="2" id="KW-1185">Reference proteome</keyword>
<evidence type="ECO:0000313" key="1">
    <source>
        <dbReference type="EMBL" id="SCD19676.1"/>
    </source>
</evidence>